<dbReference type="Gene3D" id="3.10.450.50">
    <property type="match status" value="1"/>
</dbReference>
<evidence type="ECO:0000313" key="2">
    <source>
        <dbReference type="EMBL" id="MEJ6400935.1"/>
    </source>
</evidence>
<keyword evidence="3" id="KW-1185">Reference proteome</keyword>
<evidence type="ECO:0000259" key="1">
    <source>
        <dbReference type="Pfam" id="PF12680"/>
    </source>
</evidence>
<dbReference type="SUPFAM" id="SSF54427">
    <property type="entry name" value="NTF2-like"/>
    <property type="match status" value="1"/>
</dbReference>
<feature type="domain" description="SnoaL-like" evidence="1">
    <location>
        <begin position="8"/>
        <end position="93"/>
    </location>
</feature>
<dbReference type="Proteomes" id="UP001370590">
    <property type="component" value="Unassembled WGS sequence"/>
</dbReference>
<dbReference type="InterPro" id="IPR037401">
    <property type="entry name" value="SnoaL-like"/>
</dbReference>
<reference evidence="2 3" key="1">
    <citation type="submission" date="2023-10" db="EMBL/GenBank/DDBJ databases">
        <title>Nicoliella lavandulae sp. nov. isolated from Lavandula angustifolia flowers.</title>
        <authorList>
            <person name="Alcantara C."/>
            <person name="Zuniga M."/>
            <person name="Landete J.M."/>
            <person name="Monedero V."/>
        </authorList>
    </citation>
    <scope>NUCLEOTIDE SEQUENCE [LARGE SCALE GENOMIC DNA]</scope>
    <source>
        <strain evidence="2 3">Es01</strain>
    </source>
</reference>
<sequence length="120" mass="13540">METMDLAKQYFSSMRDKNIEQLKQLANSDVRVKSPLGELIGLDAFVKFQNGFFKMINSLTLNHVFVDGTTAAIFYTANTKPVAKSDMVELLQFKNNQLISTTVIYDGTPFAEYVKSIQQS</sequence>
<dbReference type="Pfam" id="PF12680">
    <property type="entry name" value="SnoaL_2"/>
    <property type="match status" value="1"/>
</dbReference>
<dbReference type="RefSeq" id="WP_339960787.1">
    <property type="nucleotide sequence ID" value="NZ_JAWMWH010000003.1"/>
</dbReference>
<dbReference type="InterPro" id="IPR032710">
    <property type="entry name" value="NTF2-like_dom_sf"/>
</dbReference>
<organism evidence="2 3">
    <name type="scientific">Nicoliella lavandulae</name>
    <dbReference type="NCBI Taxonomy" id="3082954"/>
    <lineage>
        <taxon>Bacteria</taxon>
        <taxon>Bacillati</taxon>
        <taxon>Bacillota</taxon>
        <taxon>Bacilli</taxon>
        <taxon>Lactobacillales</taxon>
        <taxon>Lactobacillaceae</taxon>
        <taxon>Nicoliella</taxon>
    </lineage>
</organism>
<proteinExistence type="predicted"/>
<comment type="caution">
    <text evidence="2">The sequence shown here is derived from an EMBL/GenBank/DDBJ whole genome shotgun (WGS) entry which is preliminary data.</text>
</comment>
<evidence type="ECO:0000313" key="3">
    <source>
        <dbReference type="Proteomes" id="UP001370590"/>
    </source>
</evidence>
<protein>
    <submittedName>
        <fullName evidence="2">Nuclear transport factor 2 family protein</fullName>
    </submittedName>
</protein>
<gene>
    <name evidence="2" type="ORF">R4146_07235</name>
</gene>
<dbReference type="EMBL" id="JAWMWH010000003">
    <property type="protein sequence ID" value="MEJ6400935.1"/>
    <property type="molecule type" value="Genomic_DNA"/>
</dbReference>
<accession>A0ABU8SM06</accession>
<name>A0ABU8SM06_9LACO</name>